<evidence type="ECO:0000313" key="4">
    <source>
        <dbReference type="Proteomes" id="UP001151582"/>
    </source>
</evidence>
<dbReference type="PANTHER" id="PTHR30546:SF23">
    <property type="entry name" value="FLAVOPROTEIN-LIKE PROTEIN YCP4-RELATED"/>
    <property type="match status" value="1"/>
</dbReference>
<dbReference type="InterPro" id="IPR008254">
    <property type="entry name" value="Flavodoxin/NO_synth"/>
</dbReference>
<dbReference type="PANTHER" id="PTHR30546">
    <property type="entry name" value="FLAVODOXIN-RELATED PROTEIN WRBA-RELATED"/>
    <property type="match status" value="1"/>
</dbReference>
<protein>
    <recommendedName>
        <fullName evidence="2">Flavodoxin-like domain-containing protein</fullName>
    </recommendedName>
</protein>
<reference evidence="3" key="1">
    <citation type="submission" date="2022-07" db="EMBL/GenBank/DDBJ databases">
        <title>Phylogenomic reconstructions and comparative analyses of Kickxellomycotina fungi.</title>
        <authorList>
            <person name="Reynolds N.K."/>
            <person name="Stajich J.E."/>
            <person name="Barry K."/>
            <person name="Grigoriev I.V."/>
            <person name="Crous P."/>
            <person name="Smith M.E."/>
        </authorList>
    </citation>
    <scope>NUCLEOTIDE SEQUENCE</scope>
    <source>
        <strain evidence="3">RSA 567</strain>
    </source>
</reference>
<accession>A0A9W8B7U4</accession>
<feature type="domain" description="Flavodoxin-like" evidence="2">
    <location>
        <begin position="9"/>
        <end position="196"/>
    </location>
</feature>
<dbReference type="PROSITE" id="PS50902">
    <property type="entry name" value="FLAVODOXIN_LIKE"/>
    <property type="match status" value="1"/>
</dbReference>
<dbReference type="GO" id="GO:0010181">
    <property type="term" value="F:FMN binding"/>
    <property type="evidence" value="ECO:0007669"/>
    <property type="project" value="InterPro"/>
</dbReference>
<dbReference type="EMBL" id="JANBQB010000186">
    <property type="protein sequence ID" value="KAJ1980068.1"/>
    <property type="molecule type" value="Genomic_DNA"/>
</dbReference>
<dbReference type="AlphaFoldDB" id="A0A9W8B7U4"/>
<dbReference type="InterPro" id="IPR029039">
    <property type="entry name" value="Flavoprotein-like_sf"/>
</dbReference>
<dbReference type="GO" id="GO:0003955">
    <property type="term" value="F:NAD(P)H dehydrogenase (quinone) activity"/>
    <property type="evidence" value="ECO:0007669"/>
    <property type="project" value="InterPro"/>
</dbReference>
<dbReference type="Proteomes" id="UP001151582">
    <property type="component" value="Unassembled WGS sequence"/>
</dbReference>
<name>A0A9W8B7U4_9FUNG</name>
<dbReference type="Gene3D" id="3.40.50.360">
    <property type="match status" value="1"/>
</dbReference>
<dbReference type="GO" id="GO:0016020">
    <property type="term" value="C:membrane"/>
    <property type="evidence" value="ECO:0007669"/>
    <property type="project" value="TreeGrafter"/>
</dbReference>
<dbReference type="SUPFAM" id="SSF52218">
    <property type="entry name" value="Flavoproteins"/>
    <property type="match status" value="1"/>
</dbReference>
<keyword evidence="4" id="KW-1185">Reference proteome</keyword>
<comment type="caution">
    <text evidence="3">The sequence shown here is derived from an EMBL/GenBank/DDBJ whole genome shotgun (WGS) entry which is preliminary data.</text>
</comment>
<dbReference type="FunFam" id="3.40.50.360:FF:000001">
    <property type="entry name" value="NAD(P)H dehydrogenase (Quinone) FQR1-like"/>
    <property type="match status" value="1"/>
</dbReference>
<dbReference type="Pfam" id="PF03358">
    <property type="entry name" value="FMN_red"/>
    <property type="match status" value="1"/>
</dbReference>
<evidence type="ECO:0000256" key="1">
    <source>
        <dbReference type="ARBA" id="ARBA00006961"/>
    </source>
</evidence>
<proteinExistence type="inferred from homology"/>
<dbReference type="NCBIfam" id="NF002999">
    <property type="entry name" value="PRK03767.1"/>
    <property type="match status" value="1"/>
</dbReference>
<dbReference type="NCBIfam" id="TIGR01755">
    <property type="entry name" value="flav_wrbA"/>
    <property type="match status" value="1"/>
</dbReference>
<dbReference type="InterPro" id="IPR010089">
    <property type="entry name" value="Flavoprotein_WrbA-like"/>
</dbReference>
<evidence type="ECO:0000313" key="3">
    <source>
        <dbReference type="EMBL" id="KAJ1980068.1"/>
    </source>
</evidence>
<sequence length="212" mass="23247">MATSNRPKIFIIFYSLYGHVYTMAQAVKEGVEKVADVDVQLFQLKETLDDSILEKMQAPPRPNVPIISPAEMVEADAFLLGVPTRYGNMPEQWKCFWDATGQLWVSGALNNKMAGVFYSTASQHGGQETTAMTMLTTLAHHGMIYVPLGYRSSHLFTLNKVMGSSPYGAGTITNGDGSRMPSEEELEIASAQGQLFARTVSQFVRGGQNLSL</sequence>
<organism evidence="3 4">
    <name type="scientific">Dimargaris verticillata</name>
    <dbReference type="NCBI Taxonomy" id="2761393"/>
    <lineage>
        <taxon>Eukaryota</taxon>
        <taxon>Fungi</taxon>
        <taxon>Fungi incertae sedis</taxon>
        <taxon>Zoopagomycota</taxon>
        <taxon>Kickxellomycotina</taxon>
        <taxon>Dimargaritomycetes</taxon>
        <taxon>Dimargaritales</taxon>
        <taxon>Dimargaritaceae</taxon>
        <taxon>Dimargaris</taxon>
    </lineage>
</organism>
<dbReference type="InterPro" id="IPR005025">
    <property type="entry name" value="FMN_Rdtase-like_dom"/>
</dbReference>
<dbReference type="OrthoDB" id="504689at2759"/>
<gene>
    <name evidence="3" type="ORF">H4R34_002589</name>
</gene>
<evidence type="ECO:0000259" key="2">
    <source>
        <dbReference type="PROSITE" id="PS50902"/>
    </source>
</evidence>
<comment type="similarity">
    <text evidence="1">Belongs to the WrbA family.</text>
</comment>